<accession>A0A1A8YTV9</accession>
<proteinExistence type="inferred from homology"/>
<name>A0A1A8YTV9_PLAOA</name>
<keyword evidence="2 4" id="KW-0689">Ribosomal protein</keyword>
<dbReference type="PROSITE" id="PS01190">
    <property type="entry name" value="RIBOSOMAL_L36E"/>
    <property type="match status" value="1"/>
</dbReference>
<dbReference type="PANTHER" id="PTHR10114">
    <property type="entry name" value="60S RIBOSOMAL PROTEIN L36"/>
    <property type="match status" value="1"/>
</dbReference>
<reference evidence="5" key="2">
    <citation type="submission" date="2016-05" db="EMBL/GenBank/DDBJ databases">
        <authorList>
            <person name="Lavstsen T."/>
            <person name="Jespersen J.S."/>
        </authorList>
    </citation>
    <scope>NUCLEOTIDE SEQUENCE [LARGE SCALE GENOMIC DNA]</scope>
</reference>
<dbReference type="InterPro" id="IPR038097">
    <property type="entry name" value="Ribosomal_eL36_sf"/>
</dbReference>
<sequence>MGRKSTIKPSTGIAVGFNSGHIVTKINLKANLKKKPASKKKELIKDVVREIVGFSPYEKRLIELIKVGTSASTKRSLKYAKKKLGTHKRGKAKREEIQKVVIMQRRKAATDKH</sequence>
<organism evidence="5 8">
    <name type="scientific">Plasmodium ovale wallikeri</name>
    <dbReference type="NCBI Taxonomy" id="864142"/>
    <lineage>
        <taxon>Eukaryota</taxon>
        <taxon>Sar</taxon>
        <taxon>Alveolata</taxon>
        <taxon>Apicomplexa</taxon>
        <taxon>Aconoidasida</taxon>
        <taxon>Haemosporida</taxon>
        <taxon>Plasmodiidae</taxon>
        <taxon>Plasmodium</taxon>
        <taxon>Plasmodium (Plasmodium)</taxon>
    </lineage>
</organism>
<evidence type="ECO:0000256" key="1">
    <source>
        <dbReference type="ARBA" id="ARBA00006509"/>
    </source>
</evidence>
<protein>
    <recommendedName>
        <fullName evidence="4">60S ribosomal protein L36</fullName>
    </recommendedName>
</protein>
<dbReference type="GO" id="GO:0005840">
    <property type="term" value="C:ribosome"/>
    <property type="evidence" value="ECO:0007669"/>
    <property type="project" value="UniProtKB-KW"/>
</dbReference>
<dbReference type="GO" id="GO:1990904">
    <property type="term" value="C:ribonucleoprotein complex"/>
    <property type="evidence" value="ECO:0007669"/>
    <property type="project" value="UniProtKB-KW"/>
</dbReference>
<dbReference type="GO" id="GO:0003735">
    <property type="term" value="F:structural constituent of ribosome"/>
    <property type="evidence" value="ECO:0007669"/>
    <property type="project" value="InterPro"/>
</dbReference>
<dbReference type="AlphaFoldDB" id="A0A1A8YTV9"/>
<comment type="similarity">
    <text evidence="1 4">Belongs to the eukaryotic ribosomal protein eL36 family.</text>
</comment>
<evidence type="ECO:0000256" key="2">
    <source>
        <dbReference type="ARBA" id="ARBA00022980"/>
    </source>
</evidence>
<reference evidence="7 8" key="1">
    <citation type="submission" date="2016-05" db="EMBL/GenBank/DDBJ databases">
        <authorList>
            <person name="Naeem Raeece"/>
        </authorList>
    </citation>
    <scope>NUCLEOTIDE SEQUENCE [LARGE SCALE GENOMIC DNA]</scope>
</reference>
<evidence type="ECO:0000256" key="4">
    <source>
        <dbReference type="RuleBase" id="RU000665"/>
    </source>
</evidence>
<dbReference type="GO" id="GO:0006412">
    <property type="term" value="P:translation"/>
    <property type="evidence" value="ECO:0007669"/>
    <property type="project" value="InterPro"/>
</dbReference>
<evidence type="ECO:0000313" key="5">
    <source>
        <dbReference type="EMBL" id="SBT34975.1"/>
    </source>
</evidence>
<keyword evidence="8" id="KW-1185">Reference proteome</keyword>
<dbReference type="Proteomes" id="UP000078550">
    <property type="component" value="Unassembled WGS sequence"/>
</dbReference>
<evidence type="ECO:0000313" key="6">
    <source>
        <dbReference type="EMBL" id="SBT35389.1"/>
    </source>
</evidence>
<evidence type="ECO:0000256" key="3">
    <source>
        <dbReference type="ARBA" id="ARBA00023274"/>
    </source>
</evidence>
<dbReference type="EMBL" id="FLRD01000078">
    <property type="protein sequence ID" value="SBT34975.1"/>
    <property type="molecule type" value="Genomic_DNA"/>
</dbReference>
<dbReference type="Pfam" id="PF01158">
    <property type="entry name" value="Ribosomal_L36e"/>
    <property type="match status" value="1"/>
</dbReference>
<dbReference type="EMBL" id="FLRE01000100">
    <property type="protein sequence ID" value="SBT35389.1"/>
    <property type="molecule type" value="Genomic_DNA"/>
</dbReference>
<evidence type="ECO:0000313" key="7">
    <source>
        <dbReference type="Proteomes" id="UP000078550"/>
    </source>
</evidence>
<dbReference type="InterPro" id="IPR000509">
    <property type="entry name" value="Ribosomal_eL36"/>
</dbReference>
<gene>
    <name evidence="5" type="ORF">POVWA1_024960</name>
    <name evidence="6" type="ORF">POVWA2_024810</name>
</gene>
<dbReference type="FunFam" id="1.10.10.1760:FF:000001">
    <property type="entry name" value="60S ribosomal protein L36"/>
    <property type="match status" value="1"/>
</dbReference>
<keyword evidence="3 4" id="KW-0687">Ribonucleoprotein</keyword>
<evidence type="ECO:0000313" key="8">
    <source>
        <dbReference type="Proteomes" id="UP000078555"/>
    </source>
</evidence>
<dbReference type="Proteomes" id="UP000078555">
    <property type="component" value="Unassembled WGS sequence"/>
</dbReference>
<dbReference type="Gene3D" id="1.10.10.1760">
    <property type="entry name" value="60S ribosomal protein L36"/>
    <property type="match status" value="1"/>
</dbReference>